<protein>
    <submittedName>
        <fullName evidence="1">LigB family dioxygenase</fullName>
        <ecNumber evidence="1">1.13.-.-</ecNumber>
    </submittedName>
</protein>
<dbReference type="AlphaFoldDB" id="A0A379FUY3"/>
<dbReference type="Proteomes" id="UP000254208">
    <property type="component" value="Unassembled WGS sequence"/>
</dbReference>
<keyword evidence="1" id="KW-0223">Dioxygenase</keyword>
<dbReference type="EC" id="1.13.-.-" evidence="1"/>
<organism evidence="1 2">
    <name type="scientific">Providencia rettgeri</name>
    <dbReference type="NCBI Taxonomy" id="587"/>
    <lineage>
        <taxon>Bacteria</taxon>
        <taxon>Pseudomonadati</taxon>
        <taxon>Pseudomonadota</taxon>
        <taxon>Gammaproteobacteria</taxon>
        <taxon>Enterobacterales</taxon>
        <taxon>Morganellaceae</taxon>
        <taxon>Providencia</taxon>
    </lineage>
</organism>
<evidence type="ECO:0000313" key="1">
    <source>
        <dbReference type="EMBL" id="SUC32624.1"/>
    </source>
</evidence>
<dbReference type="Gene3D" id="3.40.830.10">
    <property type="entry name" value="LigB-like"/>
    <property type="match status" value="1"/>
</dbReference>
<evidence type="ECO:0000313" key="2">
    <source>
        <dbReference type="Proteomes" id="UP000254208"/>
    </source>
</evidence>
<gene>
    <name evidence="1" type="primary">ygiD_1</name>
    <name evidence="1" type="ORF">NCTC11801_03625</name>
</gene>
<accession>A0A379FUY3</accession>
<keyword evidence="1" id="KW-0560">Oxidoreductase</keyword>
<name>A0A379FUY3_PRORE</name>
<proteinExistence type="predicted"/>
<reference evidence="1 2" key="1">
    <citation type="submission" date="2018-06" db="EMBL/GenBank/DDBJ databases">
        <authorList>
            <consortium name="Pathogen Informatics"/>
            <person name="Doyle S."/>
        </authorList>
    </citation>
    <scope>NUCLEOTIDE SEQUENCE [LARGE SCALE GENOMIC DNA]</scope>
    <source>
        <strain evidence="1 2">NCTC11801</strain>
    </source>
</reference>
<dbReference type="SUPFAM" id="SSF53213">
    <property type="entry name" value="LigB-like"/>
    <property type="match status" value="1"/>
</dbReference>
<sequence>MANWSNPSPEHYLPILPILGTWDGQEEISTPIEGIVSASLSMLSIQVG</sequence>
<dbReference type="EMBL" id="UGTZ01000001">
    <property type="protein sequence ID" value="SUC32624.1"/>
    <property type="molecule type" value="Genomic_DNA"/>
</dbReference>
<dbReference type="GO" id="GO:0051213">
    <property type="term" value="F:dioxygenase activity"/>
    <property type="evidence" value="ECO:0007669"/>
    <property type="project" value="UniProtKB-KW"/>
</dbReference>